<dbReference type="RefSeq" id="WP_380554627.1">
    <property type="nucleotide sequence ID" value="NZ_JBHEZY010000006.1"/>
</dbReference>
<evidence type="ECO:0000313" key="3">
    <source>
        <dbReference type="Proteomes" id="UP001592530"/>
    </source>
</evidence>
<organism evidence="2 3">
    <name type="scientific">Streptacidiphilus alkalitolerans</name>
    <dbReference type="NCBI Taxonomy" id="3342712"/>
    <lineage>
        <taxon>Bacteria</taxon>
        <taxon>Bacillati</taxon>
        <taxon>Actinomycetota</taxon>
        <taxon>Actinomycetes</taxon>
        <taxon>Kitasatosporales</taxon>
        <taxon>Streptomycetaceae</taxon>
        <taxon>Streptacidiphilus</taxon>
    </lineage>
</organism>
<keyword evidence="1" id="KW-0472">Membrane</keyword>
<gene>
    <name evidence="2" type="ORF">ACEZDB_18395</name>
</gene>
<sequence>MSEHDAEVALRAQLNALVEDRPASHSPAALVISKVRRSRRRRAAAGALAVALAVTGGALLGLDRSAHPPVPAKPAPLCRVPLPTGWATALADPANALPKGMTLVAAAPDGSRVFVQQGDRILQLTDRFRNRSTVLTLPAIPAGFTTTNWSVSGSFDGTWLVLALTPDDHHYVNTLGLYAWNASTGVTRTLMAAAHQPTQQLSTWVAGSGRVAWDSSTFSAEGMYGDNLKSHLVDLSTGSDQDPGGSVRAFLGDTMLVLDKGSVPRTVSLSGGTPMAVPDALKAFLRTHGSWGSNTGSGPAFSWGEGTTPVKDAAGKEIGKGPASWDLWWQGTPSVLRVTAPSGYFVAGVTPLAADYAVGVFEAKGQPITDSGTDERSVLIDLRDHSYASLTSSQANALSDPSHAVDTAGLPRLPGC</sequence>
<evidence type="ECO:0000313" key="2">
    <source>
        <dbReference type="EMBL" id="MFC1432621.1"/>
    </source>
</evidence>
<proteinExistence type="predicted"/>
<keyword evidence="1" id="KW-0812">Transmembrane</keyword>
<dbReference type="EMBL" id="JBHEZY010000006">
    <property type="protein sequence ID" value="MFC1432621.1"/>
    <property type="molecule type" value="Genomic_DNA"/>
</dbReference>
<reference evidence="2 3" key="1">
    <citation type="submission" date="2024-09" db="EMBL/GenBank/DDBJ databases">
        <authorList>
            <person name="Lee S.D."/>
        </authorList>
    </citation>
    <scope>NUCLEOTIDE SEQUENCE [LARGE SCALE GENOMIC DNA]</scope>
    <source>
        <strain evidence="2 3">N1-3</strain>
    </source>
</reference>
<name>A0ABV6X2V7_9ACTN</name>
<evidence type="ECO:0000256" key="1">
    <source>
        <dbReference type="SAM" id="Phobius"/>
    </source>
</evidence>
<feature type="transmembrane region" description="Helical" evidence="1">
    <location>
        <begin position="43"/>
        <end position="62"/>
    </location>
</feature>
<dbReference type="Proteomes" id="UP001592530">
    <property type="component" value="Unassembled WGS sequence"/>
</dbReference>
<keyword evidence="1" id="KW-1133">Transmembrane helix</keyword>
<comment type="caution">
    <text evidence="2">The sequence shown here is derived from an EMBL/GenBank/DDBJ whole genome shotgun (WGS) entry which is preliminary data.</text>
</comment>
<accession>A0ABV6X2V7</accession>
<protein>
    <submittedName>
        <fullName evidence="2">Uncharacterized protein</fullName>
    </submittedName>
</protein>